<dbReference type="RefSeq" id="WP_095378177.1">
    <property type="nucleotide sequence ID" value="NZ_JAEDVB010000060.1"/>
</dbReference>
<evidence type="ECO:0000313" key="1">
    <source>
        <dbReference type="EMBL" id="PAM70698.1"/>
    </source>
</evidence>
<comment type="caution">
    <text evidence="1">The sequence shown here is derived from an EMBL/GenBank/DDBJ whole genome shotgun (WGS) entry which is preliminary data.</text>
</comment>
<protein>
    <recommendedName>
        <fullName evidence="3">NIPSNAP domain-containing protein</fullName>
    </recommendedName>
</protein>
<dbReference type="EMBL" id="NJGC01000014">
    <property type="protein sequence ID" value="PAM70698.1"/>
    <property type="molecule type" value="Genomic_DNA"/>
</dbReference>
<evidence type="ECO:0008006" key="3">
    <source>
        <dbReference type="Google" id="ProtNLM"/>
    </source>
</evidence>
<dbReference type="Pfam" id="PF20321">
    <property type="entry name" value="DUF6616"/>
    <property type="match status" value="1"/>
</dbReference>
<evidence type="ECO:0000313" key="2">
    <source>
        <dbReference type="Proteomes" id="UP000216433"/>
    </source>
</evidence>
<accession>A0A270NGK6</accession>
<dbReference type="Proteomes" id="UP000216433">
    <property type="component" value="Unassembled WGS sequence"/>
</dbReference>
<dbReference type="InterPro" id="IPR046724">
    <property type="entry name" value="DUF6616"/>
</dbReference>
<gene>
    <name evidence="1" type="ORF">CEK00_13130</name>
</gene>
<reference evidence="1 2" key="1">
    <citation type="submission" date="2017-06" db="EMBL/GenBank/DDBJ databases">
        <title>Genome sequencing and assembly of Stenotrophomonas maltophilia DF07.</title>
        <authorList>
            <person name="Iyer R."/>
        </authorList>
    </citation>
    <scope>NUCLEOTIDE SEQUENCE [LARGE SCALE GENOMIC DNA]</scope>
    <source>
        <strain evidence="1 2">DF07</strain>
    </source>
</reference>
<dbReference type="AlphaFoldDB" id="A0A270NGK6"/>
<organism evidence="1 2">
    <name type="scientific">Stenotrophomonas maltophilia</name>
    <name type="common">Pseudomonas maltophilia</name>
    <name type="synonym">Xanthomonas maltophilia</name>
    <dbReference type="NCBI Taxonomy" id="40324"/>
    <lineage>
        <taxon>Bacteria</taxon>
        <taxon>Pseudomonadati</taxon>
        <taxon>Pseudomonadota</taxon>
        <taxon>Gammaproteobacteria</taxon>
        <taxon>Lysobacterales</taxon>
        <taxon>Lysobacteraceae</taxon>
        <taxon>Stenotrophomonas</taxon>
        <taxon>Stenotrophomonas maltophilia group</taxon>
    </lineage>
</organism>
<name>A0A270NGK6_STEMA</name>
<sequence length="112" mass="11875">MSYTLIELYTATPAWTALPPDQRAAFFTRIGAGMQQFDPVRIAPVAMGRVAGGAAHGGSEQFYAVWRCASREDADALLEGIAATGWHQYFATTNAVGADDGMGQHLADLAAL</sequence>
<proteinExistence type="predicted"/>